<dbReference type="AlphaFoldDB" id="A0A917FCB9"/>
<gene>
    <name evidence="1" type="ORF">GCM10007301_31980</name>
</gene>
<organism evidence="1 2">
    <name type="scientific">Azorhizobium oxalatiphilum</name>
    <dbReference type="NCBI Taxonomy" id="980631"/>
    <lineage>
        <taxon>Bacteria</taxon>
        <taxon>Pseudomonadati</taxon>
        <taxon>Pseudomonadota</taxon>
        <taxon>Alphaproteobacteria</taxon>
        <taxon>Hyphomicrobiales</taxon>
        <taxon>Xanthobacteraceae</taxon>
        <taxon>Azorhizobium</taxon>
    </lineage>
</organism>
<accession>A0A917FCB9</accession>
<evidence type="ECO:0008006" key="3">
    <source>
        <dbReference type="Google" id="ProtNLM"/>
    </source>
</evidence>
<dbReference type="EMBL" id="BMCT01000004">
    <property type="protein sequence ID" value="GGF69859.1"/>
    <property type="molecule type" value="Genomic_DNA"/>
</dbReference>
<name>A0A917FCB9_9HYPH</name>
<proteinExistence type="predicted"/>
<evidence type="ECO:0000313" key="1">
    <source>
        <dbReference type="EMBL" id="GGF69859.1"/>
    </source>
</evidence>
<dbReference type="Proteomes" id="UP000606044">
    <property type="component" value="Unassembled WGS sequence"/>
</dbReference>
<protein>
    <recommendedName>
        <fullName evidence="3">Nif11 domain-containing protein</fullName>
    </recommendedName>
</protein>
<comment type="caution">
    <text evidence="1">The sequence shown here is derived from an EMBL/GenBank/DDBJ whole genome shotgun (WGS) entry which is preliminary data.</text>
</comment>
<evidence type="ECO:0000313" key="2">
    <source>
        <dbReference type="Proteomes" id="UP000606044"/>
    </source>
</evidence>
<reference evidence="1" key="1">
    <citation type="journal article" date="2014" name="Int. J. Syst. Evol. Microbiol.">
        <title>Complete genome sequence of Corynebacterium casei LMG S-19264T (=DSM 44701T), isolated from a smear-ripened cheese.</title>
        <authorList>
            <consortium name="US DOE Joint Genome Institute (JGI-PGF)"/>
            <person name="Walter F."/>
            <person name="Albersmeier A."/>
            <person name="Kalinowski J."/>
            <person name="Ruckert C."/>
        </authorList>
    </citation>
    <scope>NUCLEOTIDE SEQUENCE</scope>
    <source>
        <strain evidence="1">CCM 7897</strain>
    </source>
</reference>
<keyword evidence="2" id="KW-1185">Reference proteome</keyword>
<sequence length="86" mass="9113">MSDRPFSEYVARIANDADERSALQAALTSPDALVDYALSSGHPISLAAAEAFIAEANRQTANGAEPLSEEALDAVNGAGWRQHHFS</sequence>
<reference evidence="1" key="2">
    <citation type="submission" date="2020-09" db="EMBL/GenBank/DDBJ databases">
        <authorList>
            <person name="Sun Q."/>
            <person name="Sedlacek I."/>
        </authorList>
    </citation>
    <scope>NUCLEOTIDE SEQUENCE</scope>
    <source>
        <strain evidence="1">CCM 7897</strain>
    </source>
</reference>
<dbReference type="RefSeq" id="WP_188580309.1">
    <property type="nucleotide sequence ID" value="NZ_BMCT01000004.1"/>
</dbReference>